<evidence type="ECO:0000313" key="2">
    <source>
        <dbReference type="EMBL" id="KAK2596180.1"/>
    </source>
</evidence>
<dbReference type="CDD" id="cd00229">
    <property type="entry name" value="SGNH_hydrolase"/>
    <property type="match status" value="1"/>
</dbReference>
<protein>
    <recommendedName>
        <fullName evidence="1">SGNH hydrolase-type esterase domain-containing protein</fullName>
    </recommendedName>
</protein>
<dbReference type="InterPro" id="IPR013830">
    <property type="entry name" value="SGNH_hydro"/>
</dbReference>
<keyword evidence="3" id="KW-1185">Reference proteome</keyword>
<dbReference type="InterPro" id="IPR051532">
    <property type="entry name" value="Ester_Hydrolysis_Enzymes"/>
</dbReference>
<sequence>MATSKSLDILCFGDSLTSGYYAMGLMTHPYSMAFRTKVQAALPDTAINVYTNGSPGDVASFPAFQQRLRNECAKRHYDWVIILGGTNDLAYRVPTEAMYKTFQANCDIPLRKGSKVLALTIPESKAKPGWVVKARNDINSLILAHTQTN</sequence>
<dbReference type="PANTHER" id="PTHR30383:SF19">
    <property type="entry name" value="FIBRONECTIN TYPE-III DOMAIN-CONTAINING PROTEIN"/>
    <property type="match status" value="1"/>
</dbReference>
<dbReference type="GO" id="GO:0004622">
    <property type="term" value="F:phosphatidylcholine lysophospholipase activity"/>
    <property type="evidence" value="ECO:0007669"/>
    <property type="project" value="TreeGrafter"/>
</dbReference>
<dbReference type="SUPFAM" id="SSF52266">
    <property type="entry name" value="SGNH hydrolase"/>
    <property type="match status" value="1"/>
</dbReference>
<dbReference type="PANTHER" id="PTHR30383">
    <property type="entry name" value="THIOESTERASE 1/PROTEASE 1/LYSOPHOSPHOLIPASE L1"/>
    <property type="match status" value="1"/>
</dbReference>
<accession>A0AAJ0CQM2</accession>
<dbReference type="Pfam" id="PF13472">
    <property type="entry name" value="Lipase_GDSL_2"/>
    <property type="match status" value="1"/>
</dbReference>
<evidence type="ECO:0000259" key="1">
    <source>
        <dbReference type="Pfam" id="PF13472"/>
    </source>
</evidence>
<dbReference type="InterPro" id="IPR036514">
    <property type="entry name" value="SGNH_hydro_sf"/>
</dbReference>
<dbReference type="EMBL" id="JASWJB010000118">
    <property type="protein sequence ID" value="KAK2596180.1"/>
    <property type="molecule type" value="Genomic_DNA"/>
</dbReference>
<dbReference type="Proteomes" id="UP001251528">
    <property type="component" value="Unassembled WGS sequence"/>
</dbReference>
<feature type="domain" description="SGNH hydrolase-type esterase" evidence="1">
    <location>
        <begin position="11"/>
        <end position="140"/>
    </location>
</feature>
<evidence type="ECO:0000313" key="3">
    <source>
        <dbReference type="Proteomes" id="UP001251528"/>
    </source>
</evidence>
<reference evidence="2" key="1">
    <citation type="submission" date="2023-06" db="EMBL/GenBank/DDBJ databases">
        <title>Conoideocrella luteorostrata (Hypocreales: Clavicipitaceae), a potential biocontrol fungus for elongate hemlock scale in United States Christmas tree production areas.</title>
        <authorList>
            <person name="Barrett H."/>
            <person name="Lovett B."/>
            <person name="Macias A.M."/>
            <person name="Stajich J.E."/>
            <person name="Kasson M.T."/>
        </authorList>
    </citation>
    <scope>NUCLEOTIDE SEQUENCE</scope>
    <source>
        <strain evidence="2">ARSEF 14590</strain>
    </source>
</reference>
<gene>
    <name evidence="2" type="ORF">QQS21_006385</name>
</gene>
<name>A0AAJ0CQM2_9HYPO</name>
<comment type="caution">
    <text evidence="2">The sequence shown here is derived from an EMBL/GenBank/DDBJ whole genome shotgun (WGS) entry which is preliminary data.</text>
</comment>
<organism evidence="2 3">
    <name type="scientific">Conoideocrella luteorostrata</name>
    <dbReference type="NCBI Taxonomy" id="1105319"/>
    <lineage>
        <taxon>Eukaryota</taxon>
        <taxon>Fungi</taxon>
        <taxon>Dikarya</taxon>
        <taxon>Ascomycota</taxon>
        <taxon>Pezizomycotina</taxon>
        <taxon>Sordariomycetes</taxon>
        <taxon>Hypocreomycetidae</taxon>
        <taxon>Hypocreales</taxon>
        <taxon>Clavicipitaceae</taxon>
        <taxon>Conoideocrella</taxon>
    </lineage>
</organism>
<proteinExistence type="predicted"/>
<dbReference type="Gene3D" id="3.40.50.1110">
    <property type="entry name" value="SGNH hydrolase"/>
    <property type="match status" value="1"/>
</dbReference>
<dbReference type="AlphaFoldDB" id="A0AAJ0CQM2"/>